<gene>
    <name evidence="2" type="ORF">TCNE_LOCUS777</name>
</gene>
<reference evidence="4" key="1">
    <citation type="submission" date="2016-06" db="UniProtKB">
        <authorList>
            <consortium name="WormBaseParasite"/>
        </authorList>
    </citation>
    <scope>IDENTIFICATION</scope>
</reference>
<reference evidence="2 3" key="2">
    <citation type="submission" date="2018-11" db="EMBL/GenBank/DDBJ databases">
        <authorList>
            <consortium name="Pathogen Informatics"/>
        </authorList>
    </citation>
    <scope>NUCLEOTIDE SEQUENCE [LARGE SCALE GENOMIC DNA]</scope>
</reference>
<dbReference type="AlphaFoldDB" id="A0A183TX07"/>
<dbReference type="EMBL" id="UYWY01000441">
    <property type="protein sequence ID" value="VDM24848.1"/>
    <property type="molecule type" value="Genomic_DNA"/>
</dbReference>
<sequence length="269" mass="30607">MASLTANEEHIAGGMQVHKISGEVYVNVSALYERGPRPSFGNYYHYDVDEANDLRKNTAHGAQLERELLVDVDHCLRQINQFCQMYMRFHEVFQNAVRAREDEGRADEPLIRMRIVNISEASAADKGDVYPGRLNPATLGQVMAVFDAEDDEAPPDPCSRGTWVYLRKTRSPRPLPHWNPDACPLLFPMLLPNGQRFYTTGIPVAKATKGRTTAKRNSTADDHTMVEDNLCSDDDNTRRMDDGRKQQSFVSHHEFALYHYAYRAPDKPH</sequence>
<dbReference type="WBParaSite" id="TCNE_0000077601-mRNA-1">
    <property type="protein sequence ID" value="TCNE_0000077601-mRNA-1"/>
    <property type="gene ID" value="TCNE_0000077601"/>
</dbReference>
<evidence type="ECO:0000256" key="1">
    <source>
        <dbReference type="SAM" id="MobiDB-lite"/>
    </source>
</evidence>
<feature type="region of interest" description="Disordered" evidence="1">
    <location>
        <begin position="226"/>
        <end position="245"/>
    </location>
</feature>
<evidence type="ECO:0000313" key="4">
    <source>
        <dbReference type="WBParaSite" id="TCNE_0000077601-mRNA-1"/>
    </source>
</evidence>
<feature type="compositionally biased region" description="Basic and acidic residues" evidence="1">
    <location>
        <begin position="235"/>
        <end position="245"/>
    </location>
</feature>
<protein>
    <submittedName>
        <fullName evidence="4">Helitron helicase</fullName>
    </submittedName>
</protein>
<proteinExistence type="predicted"/>
<accession>A0A183TX07</accession>
<evidence type="ECO:0000313" key="2">
    <source>
        <dbReference type="EMBL" id="VDM24848.1"/>
    </source>
</evidence>
<name>A0A183TX07_TOXCA</name>
<evidence type="ECO:0000313" key="3">
    <source>
        <dbReference type="Proteomes" id="UP000050794"/>
    </source>
</evidence>
<organism evidence="3 4">
    <name type="scientific">Toxocara canis</name>
    <name type="common">Canine roundworm</name>
    <dbReference type="NCBI Taxonomy" id="6265"/>
    <lineage>
        <taxon>Eukaryota</taxon>
        <taxon>Metazoa</taxon>
        <taxon>Ecdysozoa</taxon>
        <taxon>Nematoda</taxon>
        <taxon>Chromadorea</taxon>
        <taxon>Rhabditida</taxon>
        <taxon>Spirurina</taxon>
        <taxon>Ascaridomorpha</taxon>
        <taxon>Ascaridoidea</taxon>
        <taxon>Toxocaridae</taxon>
        <taxon>Toxocara</taxon>
    </lineage>
</organism>
<dbReference type="Proteomes" id="UP000050794">
    <property type="component" value="Unassembled WGS sequence"/>
</dbReference>
<keyword evidence="3" id="KW-1185">Reference proteome</keyword>